<keyword evidence="2" id="KW-0488">Methylation</keyword>
<dbReference type="InParanoid" id="D6Z1A7"/>
<dbReference type="InterPro" id="IPR024478">
    <property type="entry name" value="HlyB_4HB_MCP"/>
</dbReference>
<evidence type="ECO:0000313" key="10">
    <source>
        <dbReference type="Proteomes" id="UP000001508"/>
    </source>
</evidence>
<dbReference type="Gene3D" id="1.20.120.30">
    <property type="entry name" value="Aspartate receptor, ligand-binding domain"/>
    <property type="match status" value="1"/>
</dbReference>
<dbReference type="SMART" id="SM00304">
    <property type="entry name" value="HAMP"/>
    <property type="match status" value="1"/>
</dbReference>
<dbReference type="HOGENOM" id="CLU_000445_107_16_7"/>
<dbReference type="CDD" id="cd06225">
    <property type="entry name" value="HAMP"/>
    <property type="match status" value="1"/>
</dbReference>
<dbReference type="EMBL" id="CP001940">
    <property type="protein sequence ID" value="ADH85362.1"/>
    <property type="molecule type" value="Genomic_DNA"/>
</dbReference>
<evidence type="ECO:0000256" key="2">
    <source>
        <dbReference type="ARBA" id="ARBA00022481"/>
    </source>
</evidence>
<dbReference type="PROSITE" id="PS50885">
    <property type="entry name" value="HAMP"/>
    <property type="match status" value="1"/>
</dbReference>
<keyword evidence="6" id="KW-1133">Transmembrane helix</keyword>
<gene>
    <name evidence="9" type="ordered locus">DaAHT2_0658</name>
</gene>
<dbReference type="SMART" id="SM00283">
    <property type="entry name" value="MA"/>
    <property type="match status" value="1"/>
</dbReference>
<dbReference type="PANTHER" id="PTHR43531:SF14">
    <property type="entry name" value="METHYL-ACCEPTING CHEMOTAXIS PROTEIN I-RELATED"/>
    <property type="match status" value="1"/>
</dbReference>
<dbReference type="Gene3D" id="6.10.340.10">
    <property type="match status" value="1"/>
</dbReference>
<dbReference type="PROSITE" id="PS50111">
    <property type="entry name" value="CHEMOTAXIS_TRANSDUC_2"/>
    <property type="match status" value="1"/>
</dbReference>
<dbReference type="GO" id="GO:0005886">
    <property type="term" value="C:plasma membrane"/>
    <property type="evidence" value="ECO:0007669"/>
    <property type="project" value="TreeGrafter"/>
</dbReference>
<dbReference type="Pfam" id="PF00672">
    <property type="entry name" value="HAMP"/>
    <property type="match status" value="1"/>
</dbReference>
<dbReference type="PANTHER" id="PTHR43531">
    <property type="entry name" value="PROTEIN ICFG"/>
    <property type="match status" value="1"/>
</dbReference>
<dbReference type="Pfam" id="PF12729">
    <property type="entry name" value="4HB_MCP_1"/>
    <property type="match status" value="1"/>
</dbReference>
<dbReference type="GO" id="GO:0004888">
    <property type="term" value="F:transmembrane signaling receptor activity"/>
    <property type="evidence" value="ECO:0007669"/>
    <property type="project" value="TreeGrafter"/>
</dbReference>
<dbReference type="FunCoup" id="D6Z1A7">
    <property type="interactions" value="208"/>
</dbReference>
<comment type="similarity">
    <text evidence="3">Belongs to the methyl-accepting chemotaxis (MCP) protein family.</text>
</comment>
<name>D6Z1A7_DESAT</name>
<dbReference type="Gene3D" id="1.10.287.950">
    <property type="entry name" value="Methyl-accepting chemotaxis protein"/>
    <property type="match status" value="1"/>
</dbReference>
<keyword evidence="10" id="KW-1185">Reference proteome</keyword>
<evidence type="ECO:0000256" key="3">
    <source>
        <dbReference type="ARBA" id="ARBA00029447"/>
    </source>
</evidence>
<evidence type="ECO:0000313" key="9">
    <source>
        <dbReference type="EMBL" id="ADH85362.1"/>
    </source>
</evidence>
<dbReference type="FunFam" id="1.10.287.950:FF:000001">
    <property type="entry name" value="Methyl-accepting chemotaxis sensory transducer"/>
    <property type="match status" value="1"/>
</dbReference>
<evidence type="ECO:0000256" key="4">
    <source>
        <dbReference type="PROSITE-ProRule" id="PRU00284"/>
    </source>
</evidence>
<dbReference type="eggNOG" id="COG0840">
    <property type="taxonomic scope" value="Bacteria"/>
</dbReference>
<keyword evidence="6" id="KW-0812">Transmembrane</keyword>
<proteinExistence type="inferred from homology"/>
<accession>D6Z1A7</accession>
<dbReference type="GO" id="GO:0006935">
    <property type="term" value="P:chemotaxis"/>
    <property type="evidence" value="ECO:0007669"/>
    <property type="project" value="TreeGrafter"/>
</dbReference>
<evidence type="ECO:0000256" key="6">
    <source>
        <dbReference type="SAM" id="Phobius"/>
    </source>
</evidence>
<dbReference type="Proteomes" id="UP000001508">
    <property type="component" value="Chromosome"/>
</dbReference>
<dbReference type="AlphaFoldDB" id="D6Z1A7"/>
<dbReference type="InterPro" id="IPR051310">
    <property type="entry name" value="MCP_chemotaxis"/>
</dbReference>
<evidence type="ECO:0000256" key="5">
    <source>
        <dbReference type="SAM" id="MobiDB-lite"/>
    </source>
</evidence>
<feature type="transmembrane region" description="Helical" evidence="6">
    <location>
        <begin position="12"/>
        <end position="30"/>
    </location>
</feature>
<dbReference type="Pfam" id="PF00015">
    <property type="entry name" value="MCPsignal"/>
    <property type="match status" value="1"/>
</dbReference>
<evidence type="ECO:0000259" key="8">
    <source>
        <dbReference type="PROSITE" id="PS50885"/>
    </source>
</evidence>
<dbReference type="SUPFAM" id="SSF58104">
    <property type="entry name" value="Methyl-accepting chemotaxis protein (MCP) signaling domain"/>
    <property type="match status" value="1"/>
</dbReference>
<dbReference type="InterPro" id="IPR003660">
    <property type="entry name" value="HAMP_dom"/>
</dbReference>
<sequence>MLKSFKLGAKMLGGFTLVAAIIVVVGLFGLRGANQLNSHLHEIGEVNLPSIKSLLEVEIIMEEIIQVHRTLMTEMLSMEQRQRYLSQLNDYWQMLDQTWAHYMTLPATIEEERLSSEFERELAELRRLDQQWSQLNQTFQDIEILDPGDLVANLQRFRGDHYALEVNVAGLLLNNQEFSGGEDPTACNFGRWLATFSTNNRDIRSMLTQMRGNHDRFHLAVAQIREAMQAGNQARAQRTYNEVMQPAARGVFDSFNQLIALAGEANAMRDQMTEMVLGPMYQEAQEAMDVLERLVAINHEIASEAVALAASDGVQVRSVAIIGMAIGTILALFLGFLLTRAITQPIGRVVAMLNEMGKGRLNNRLNMDSKDEIGQMAKTMDEFADNLQNGVVAGLQKLSRGDLTFEGKPHDEQDVIGNALVKTNNDLNRIVGEILAATEQIAAGSGQVSSSSQSLSQGATESAASLEEITSSMTEMASQTKLNAENSTQANQLAGEARQAAESGNEQMEKMMAAMAEINEAGQKISKIIKVIDEIAFQTNLLALNAAVEAARAGRHGKGFAVVAEEVRNLAARSAKAAKETAELIEGSVAKTENGTEIATRTAESLKEIVTAITKATDLVGEIAAASNEQAQGIAQVNEGLSQIDQVTQTNTANAEEGAAAAEELSSQADHLRGLMATFTVKGGSVSRRQQRALPEAPEPRPSGGGQTSFKGWDSLEPKAGRKTKPSEVIALDDREFGRY</sequence>
<dbReference type="KEGG" id="dak:DaAHT2_0658"/>
<organism evidence="9 10">
    <name type="scientific">Desulfurivibrio alkaliphilus (strain DSM 19089 / UNIQEM U267 / AHT2)</name>
    <dbReference type="NCBI Taxonomy" id="589865"/>
    <lineage>
        <taxon>Bacteria</taxon>
        <taxon>Pseudomonadati</taxon>
        <taxon>Thermodesulfobacteriota</taxon>
        <taxon>Desulfobulbia</taxon>
        <taxon>Desulfobulbales</taxon>
        <taxon>Desulfobulbaceae</taxon>
        <taxon>Desulfurivibrio</taxon>
    </lineage>
</organism>
<feature type="region of interest" description="Disordered" evidence="5">
    <location>
        <begin position="684"/>
        <end position="740"/>
    </location>
</feature>
<keyword evidence="4" id="KW-0807">Transducer</keyword>
<dbReference type="OrthoDB" id="5422635at2"/>
<comment type="subcellular location">
    <subcellularLocation>
        <location evidence="1">Membrane</location>
    </subcellularLocation>
</comment>
<feature type="domain" description="Methyl-accepting transducer" evidence="7">
    <location>
        <begin position="437"/>
        <end position="666"/>
    </location>
</feature>
<reference evidence="10" key="1">
    <citation type="submission" date="2010-02" db="EMBL/GenBank/DDBJ databases">
        <title>Complete sequence of Desulfurivibrio alkaliphilus AHT2.</title>
        <authorList>
            <consortium name="US DOE Joint Genome Institute"/>
            <person name="Pitluck S."/>
            <person name="Chertkov O."/>
            <person name="Detter J.C."/>
            <person name="Han C."/>
            <person name="Tapia R."/>
            <person name="Larimer F."/>
            <person name="Land M."/>
            <person name="Hauser L."/>
            <person name="Kyrpides N."/>
            <person name="Mikhailova N."/>
            <person name="Sorokin D.Y."/>
            <person name="Muyzer G."/>
            <person name="Woyke T."/>
        </authorList>
    </citation>
    <scope>NUCLEOTIDE SEQUENCE [LARGE SCALE GENOMIC DNA]</scope>
    <source>
        <strain evidence="10">DSM 19089 / UNIQEM U267 / AHT2</strain>
    </source>
</reference>
<keyword evidence="6" id="KW-0472">Membrane</keyword>
<dbReference type="InterPro" id="IPR004089">
    <property type="entry name" value="MCPsignal_dom"/>
</dbReference>
<dbReference type="STRING" id="589865.DaAHT2_0658"/>
<evidence type="ECO:0000259" key="7">
    <source>
        <dbReference type="PROSITE" id="PS50111"/>
    </source>
</evidence>
<dbReference type="CDD" id="cd11386">
    <property type="entry name" value="MCP_signal"/>
    <property type="match status" value="1"/>
</dbReference>
<evidence type="ECO:0000256" key="1">
    <source>
        <dbReference type="ARBA" id="ARBA00004370"/>
    </source>
</evidence>
<dbReference type="GO" id="GO:0007165">
    <property type="term" value="P:signal transduction"/>
    <property type="evidence" value="ECO:0007669"/>
    <property type="project" value="UniProtKB-KW"/>
</dbReference>
<dbReference type="eggNOG" id="COG5002">
    <property type="taxonomic scope" value="Bacteria"/>
</dbReference>
<protein>
    <submittedName>
        <fullName evidence="9">Methyl-accepting chemotaxis sensory transducer</fullName>
    </submittedName>
</protein>
<dbReference type="RefSeq" id="WP_013162892.1">
    <property type="nucleotide sequence ID" value="NC_014216.1"/>
</dbReference>
<feature type="transmembrane region" description="Helical" evidence="6">
    <location>
        <begin position="319"/>
        <end position="338"/>
    </location>
</feature>
<feature type="domain" description="HAMP" evidence="8">
    <location>
        <begin position="340"/>
        <end position="392"/>
    </location>
</feature>